<evidence type="ECO:0000256" key="6">
    <source>
        <dbReference type="ARBA" id="ARBA00022741"/>
    </source>
</evidence>
<evidence type="ECO:0000259" key="12">
    <source>
        <dbReference type="PROSITE" id="PS50109"/>
    </source>
</evidence>
<dbReference type="InterPro" id="IPR001789">
    <property type="entry name" value="Sig_transdc_resp-reg_receiver"/>
</dbReference>
<keyword evidence="5" id="KW-0808">Transferase</keyword>
<keyword evidence="6" id="KW-0547">Nucleotide-binding</keyword>
<dbReference type="InterPro" id="IPR025847">
    <property type="entry name" value="MEDS_domain"/>
</dbReference>
<dbReference type="EMBL" id="CAVN010000100">
    <property type="protein sequence ID" value="CDF58792.1"/>
    <property type="molecule type" value="Genomic_DNA"/>
</dbReference>
<dbReference type="GO" id="GO:0000155">
    <property type="term" value="F:phosphorelay sensor kinase activity"/>
    <property type="evidence" value="ECO:0007669"/>
    <property type="project" value="InterPro"/>
</dbReference>
<dbReference type="InterPro" id="IPR036097">
    <property type="entry name" value="HisK_dim/P_sf"/>
</dbReference>
<name>R7RRG8_9CLOT</name>
<comment type="caution">
    <text evidence="14">The sequence shown here is derived from an EMBL/GenBank/DDBJ whole genome shotgun (WGS) entry which is preliminary data.</text>
</comment>
<dbReference type="EC" id="2.7.13.3" evidence="2"/>
<dbReference type="PANTHER" id="PTHR43065">
    <property type="entry name" value="SENSOR HISTIDINE KINASE"/>
    <property type="match status" value="1"/>
</dbReference>
<keyword evidence="8" id="KW-0067">ATP-binding</keyword>
<keyword evidence="4 11" id="KW-0597">Phosphoprotein</keyword>
<evidence type="ECO:0000256" key="8">
    <source>
        <dbReference type="ARBA" id="ARBA00022840"/>
    </source>
</evidence>
<dbReference type="Gene3D" id="3.30.565.10">
    <property type="entry name" value="Histidine kinase-like ATPase, C-terminal domain"/>
    <property type="match status" value="1"/>
</dbReference>
<dbReference type="InterPro" id="IPR003661">
    <property type="entry name" value="HisK_dim/P_dom"/>
</dbReference>
<dbReference type="InterPro" id="IPR003594">
    <property type="entry name" value="HATPase_dom"/>
</dbReference>
<sequence>MDYDKYFQRGVRYTLINTDDDYGYDIIAAYISWGLKNNRKCYYFVDRDVLVNLDFYLKQVNLDLIELMANNKLTIQSSKMFFSNNSINSAFDNIVRLTNEALEDGYDGIAVISDRESFCHSDYDEQFLYNYEKQLDEIFDKYPVSAISCYNIDKFGVDALFAITHLNPNFIYKNNDEVYVHLAGDELFTKEETLGIVQEFLKKREKILRENRVYKFISKLSGELSYKKDEGEILETALSIICNSISANRGFVVLFNNNEVPKDFNSEHIISYNITEDIINTYKQHLLSGLYDPKVTFSKLNCLVFNARDLKGTTKEIMDKNNILSCITIPIKFNDDILGCMWLSSQDKYFSFEDSSEFLYMVCQTIGKMLAEFRRYKKIQDSLIQARKMQALGELTGGIAHEFNNILTPILGYIQILKNNIDDPILNRYIELIEESAKDGAKIVKRIQEFSKSKHKEKELCDINRIIIQSVEITKPKWTYESQICKKSIEVKLDLKAKGFVEGTATELREVFVNIISNAIDAMPNGGLLKIVSYNKNGNIIIKIRDTGIGMTDEVKEKIFEPFFTTKNERGNGLGLSIVYSIIKEMNGTIDVVSKVNEGTEFEIRLPAKGTGLSIEYLSENKEERRAHRVLVIDDQEPVAEAVSEMLKNLGHISEYVVDDEEALEFINKKDYDAVMCDLAMPNCTGIELAERIKSVKNIPVILMTGWLGNLSEDEKNHVDEIVQKPFSIEELRDVIQKVCKIKVG</sequence>
<evidence type="ECO:0000256" key="2">
    <source>
        <dbReference type="ARBA" id="ARBA00012438"/>
    </source>
</evidence>
<evidence type="ECO:0000313" key="15">
    <source>
        <dbReference type="Proteomes" id="UP000014923"/>
    </source>
</evidence>
<dbReference type="HOGENOM" id="CLU_377995_0_0_9"/>
<dbReference type="SUPFAM" id="SSF55874">
    <property type="entry name" value="ATPase domain of HSP90 chaperone/DNA topoisomerase II/histidine kinase"/>
    <property type="match status" value="1"/>
</dbReference>
<evidence type="ECO:0000256" key="5">
    <source>
        <dbReference type="ARBA" id="ARBA00022679"/>
    </source>
</evidence>
<feature type="modified residue" description="4-aspartylphosphate" evidence="11">
    <location>
        <position position="678"/>
    </location>
</feature>
<feature type="domain" description="Response regulatory" evidence="13">
    <location>
        <begin position="629"/>
        <end position="740"/>
    </location>
</feature>
<feature type="domain" description="Histidine kinase" evidence="12">
    <location>
        <begin position="398"/>
        <end position="610"/>
    </location>
</feature>
<dbReference type="CDD" id="cd00082">
    <property type="entry name" value="HisKA"/>
    <property type="match status" value="1"/>
</dbReference>
<dbReference type="Pfam" id="PF14417">
    <property type="entry name" value="MEDS"/>
    <property type="match status" value="1"/>
</dbReference>
<reference evidence="14" key="1">
    <citation type="submission" date="2013-03" db="EMBL/GenBank/DDBJ databases">
        <title>Draft genome sequence of the hydrogen-ethanol-producing anaerobic alkalithermophilic Caloramator celere.</title>
        <authorList>
            <person name="Ciranna A."/>
            <person name="Larjo A."/>
            <person name="Kivisto A."/>
            <person name="Santala V."/>
            <person name="Roos C."/>
            <person name="Karp M."/>
        </authorList>
    </citation>
    <scope>NUCLEOTIDE SEQUENCE [LARGE SCALE GENOMIC DNA]</scope>
    <source>
        <strain evidence="14">DSM 8682</strain>
    </source>
</reference>
<protein>
    <recommendedName>
        <fullName evidence="3">Stage 0 sporulation protein A homolog</fullName>
        <ecNumber evidence="2">2.7.13.3</ecNumber>
    </recommendedName>
</protein>
<keyword evidence="7 14" id="KW-0418">Kinase</keyword>
<dbReference type="Gene3D" id="3.40.50.2300">
    <property type="match status" value="1"/>
</dbReference>
<evidence type="ECO:0000256" key="4">
    <source>
        <dbReference type="ARBA" id="ARBA00022553"/>
    </source>
</evidence>
<dbReference type="RefSeq" id="WP_018663542.1">
    <property type="nucleotide sequence ID" value="NZ_HF952018.1"/>
</dbReference>
<dbReference type="AlphaFoldDB" id="R7RRG8"/>
<dbReference type="SMART" id="SM00387">
    <property type="entry name" value="HATPase_c"/>
    <property type="match status" value="1"/>
</dbReference>
<dbReference type="SUPFAM" id="SSF55781">
    <property type="entry name" value="GAF domain-like"/>
    <property type="match status" value="1"/>
</dbReference>
<dbReference type="SMART" id="SM00388">
    <property type="entry name" value="HisKA"/>
    <property type="match status" value="1"/>
</dbReference>
<dbReference type="PRINTS" id="PR00344">
    <property type="entry name" value="BCTRLSENSOR"/>
</dbReference>
<dbReference type="Gene3D" id="1.10.287.130">
    <property type="match status" value="1"/>
</dbReference>
<dbReference type="GO" id="GO:0005524">
    <property type="term" value="F:ATP binding"/>
    <property type="evidence" value="ECO:0007669"/>
    <property type="project" value="UniProtKB-KW"/>
</dbReference>
<dbReference type="Pfam" id="PF00072">
    <property type="entry name" value="Response_reg"/>
    <property type="match status" value="1"/>
</dbReference>
<dbReference type="InterPro" id="IPR029016">
    <property type="entry name" value="GAF-like_dom_sf"/>
</dbReference>
<evidence type="ECO:0000259" key="13">
    <source>
        <dbReference type="PROSITE" id="PS50110"/>
    </source>
</evidence>
<dbReference type="InterPro" id="IPR011006">
    <property type="entry name" value="CheY-like_superfamily"/>
</dbReference>
<comment type="function">
    <text evidence="10">May play the central regulatory role in sporulation. It may be an element of the effector pathway responsible for the activation of sporulation genes in response to nutritional stress. Spo0A may act in concert with spo0H (a sigma factor) to control the expression of some genes that are critical to the sporulation process.</text>
</comment>
<dbReference type="CDD" id="cd17546">
    <property type="entry name" value="REC_hyHK_CKI1_RcsC-like"/>
    <property type="match status" value="1"/>
</dbReference>
<accession>R7RRG8</accession>
<gene>
    <name evidence="14" type="ORF">TCEL_01011</name>
</gene>
<evidence type="ECO:0000256" key="1">
    <source>
        <dbReference type="ARBA" id="ARBA00000085"/>
    </source>
</evidence>
<evidence type="ECO:0000256" key="11">
    <source>
        <dbReference type="PROSITE-ProRule" id="PRU00169"/>
    </source>
</evidence>
<keyword evidence="15" id="KW-1185">Reference proteome</keyword>
<evidence type="ECO:0000313" key="14">
    <source>
        <dbReference type="EMBL" id="CDF58792.1"/>
    </source>
</evidence>
<dbReference type="InterPro" id="IPR036890">
    <property type="entry name" value="HATPase_C_sf"/>
</dbReference>
<evidence type="ECO:0000256" key="7">
    <source>
        <dbReference type="ARBA" id="ARBA00022777"/>
    </source>
</evidence>
<evidence type="ECO:0000256" key="3">
    <source>
        <dbReference type="ARBA" id="ARBA00018672"/>
    </source>
</evidence>
<dbReference type="eggNOG" id="COG4191">
    <property type="taxonomic scope" value="Bacteria"/>
</dbReference>
<dbReference type="SUPFAM" id="SSF47384">
    <property type="entry name" value="Homodimeric domain of signal transducing histidine kinase"/>
    <property type="match status" value="1"/>
</dbReference>
<dbReference type="Pfam" id="PF02518">
    <property type="entry name" value="HATPase_c"/>
    <property type="match status" value="1"/>
</dbReference>
<evidence type="ECO:0000256" key="10">
    <source>
        <dbReference type="ARBA" id="ARBA00024867"/>
    </source>
</evidence>
<dbReference type="PROSITE" id="PS50109">
    <property type="entry name" value="HIS_KIN"/>
    <property type="match status" value="1"/>
</dbReference>
<organism evidence="14 15">
    <name type="scientific">Thermobrachium celere DSM 8682</name>
    <dbReference type="NCBI Taxonomy" id="941824"/>
    <lineage>
        <taxon>Bacteria</taxon>
        <taxon>Bacillati</taxon>
        <taxon>Bacillota</taxon>
        <taxon>Clostridia</taxon>
        <taxon>Eubacteriales</taxon>
        <taxon>Clostridiaceae</taxon>
        <taxon>Thermobrachium</taxon>
    </lineage>
</organism>
<dbReference type="InterPro" id="IPR005467">
    <property type="entry name" value="His_kinase_dom"/>
</dbReference>
<keyword evidence="9" id="KW-0902">Two-component regulatory system</keyword>
<dbReference type="Gene3D" id="3.30.450.40">
    <property type="match status" value="1"/>
</dbReference>
<proteinExistence type="predicted"/>
<dbReference type="SMART" id="SM00448">
    <property type="entry name" value="REC"/>
    <property type="match status" value="1"/>
</dbReference>
<dbReference type="InterPro" id="IPR004358">
    <property type="entry name" value="Sig_transdc_His_kin-like_C"/>
</dbReference>
<dbReference type="Proteomes" id="UP000014923">
    <property type="component" value="Unassembled WGS sequence"/>
</dbReference>
<dbReference type="PANTHER" id="PTHR43065:SF46">
    <property type="entry name" value="C4-DICARBOXYLATE TRANSPORT SENSOR PROTEIN DCTB"/>
    <property type="match status" value="1"/>
</dbReference>
<dbReference type="OrthoDB" id="9784397at2"/>
<evidence type="ECO:0000256" key="9">
    <source>
        <dbReference type="ARBA" id="ARBA00023012"/>
    </source>
</evidence>
<dbReference type="Pfam" id="PF00512">
    <property type="entry name" value="HisKA"/>
    <property type="match status" value="1"/>
</dbReference>
<dbReference type="PROSITE" id="PS50110">
    <property type="entry name" value="RESPONSE_REGULATORY"/>
    <property type="match status" value="1"/>
</dbReference>
<dbReference type="SUPFAM" id="SSF52172">
    <property type="entry name" value="CheY-like"/>
    <property type="match status" value="1"/>
</dbReference>
<comment type="catalytic activity">
    <reaction evidence="1">
        <text>ATP + protein L-histidine = ADP + protein N-phospho-L-histidine.</text>
        <dbReference type="EC" id="2.7.13.3"/>
    </reaction>
</comment>